<dbReference type="AlphaFoldDB" id="A0A1E3G3G0"/>
<sequence>MRGFSLTEALIGLLMVSIVFAIVGSGLSVVLQSLNATTNMQKVVELQNFASRYINVVGTSVTAEVINLAFHNGRVGYPRLAPINPSTDVQTGTYYVKYRLRIQSFEGQKPENFVTFYVYRYRQY</sequence>
<evidence type="ECO:0000256" key="1">
    <source>
        <dbReference type="SAM" id="Phobius"/>
    </source>
</evidence>
<accession>A0A1E3G3G0</accession>
<keyword evidence="1" id="KW-0812">Transmembrane</keyword>
<evidence type="ECO:0000313" key="3">
    <source>
        <dbReference type="Proteomes" id="UP000094570"/>
    </source>
</evidence>
<reference evidence="3" key="1">
    <citation type="submission" date="2016-04" db="EMBL/GenBank/DDBJ databases">
        <title>The genome sequence project of a novel Fervidobacterium isolate from a hot spring in Thailand.</title>
        <authorList>
            <person name="Gonzalez J.M."/>
            <person name="Cuecas A."/>
            <person name="Kanoksilapatham W."/>
        </authorList>
    </citation>
    <scope>NUCLEOTIDE SEQUENCE [LARGE SCALE GENOMIC DNA]</scope>
    <source>
        <strain evidence="3">FC2004</strain>
    </source>
</reference>
<name>A0A1E3G3G0_9BACT</name>
<dbReference type="EMBL" id="LWAF01000003">
    <property type="protein sequence ID" value="ODN30805.1"/>
    <property type="molecule type" value="Genomic_DNA"/>
</dbReference>
<dbReference type="STRING" id="1008305.A4H02_02730"/>
<protein>
    <recommendedName>
        <fullName evidence="4">Prepilin-type N-terminal cleavage/methylation domain-containing protein</fullName>
    </recommendedName>
</protein>
<evidence type="ECO:0000313" key="2">
    <source>
        <dbReference type="EMBL" id="ODN30805.1"/>
    </source>
</evidence>
<comment type="caution">
    <text evidence="2">The sequence shown here is derived from an EMBL/GenBank/DDBJ whole genome shotgun (WGS) entry which is preliminary data.</text>
</comment>
<gene>
    <name evidence="2" type="ORF">A4H02_02730</name>
</gene>
<organism evidence="2 3">
    <name type="scientific">Fervidobacterium thailandense</name>
    <dbReference type="NCBI Taxonomy" id="1008305"/>
    <lineage>
        <taxon>Bacteria</taxon>
        <taxon>Thermotogati</taxon>
        <taxon>Thermotogota</taxon>
        <taxon>Thermotogae</taxon>
        <taxon>Thermotogales</taxon>
        <taxon>Fervidobacteriaceae</taxon>
        <taxon>Fervidobacterium</taxon>
    </lineage>
</organism>
<keyword evidence="1" id="KW-0472">Membrane</keyword>
<keyword evidence="3" id="KW-1185">Reference proteome</keyword>
<feature type="transmembrane region" description="Helical" evidence="1">
    <location>
        <begin position="9"/>
        <end position="31"/>
    </location>
</feature>
<dbReference type="RefSeq" id="WP_069292645.1">
    <property type="nucleotide sequence ID" value="NZ_CP140110.1"/>
</dbReference>
<proteinExistence type="predicted"/>
<dbReference type="Proteomes" id="UP000094570">
    <property type="component" value="Unassembled WGS sequence"/>
</dbReference>
<evidence type="ECO:0008006" key="4">
    <source>
        <dbReference type="Google" id="ProtNLM"/>
    </source>
</evidence>
<keyword evidence="1" id="KW-1133">Transmembrane helix</keyword>